<sequence>MAERALLDDGWTILARRLRNAGGELDLVVRRDGLLCFVEVKARPSLAEAAFALTPRQQARLRLAAEIALAEHPDWAVEGCRFDVIVVDPAGQLRRITDAIRD</sequence>
<dbReference type="InterPro" id="IPR011856">
    <property type="entry name" value="tRNA_endonuc-like_dom_sf"/>
</dbReference>
<proteinExistence type="inferred from homology"/>
<reference evidence="2 3" key="1">
    <citation type="submission" date="2020-06" db="EMBL/GenBank/DDBJ databases">
        <title>Description of novel acetic acid bacteria.</title>
        <authorList>
            <person name="Sombolestani A."/>
        </authorList>
    </citation>
    <scope>NUCLEOTIDE SEQUENCE [LARGE SCALE GENOMIC DNA]</scope>
    <source>
        <strain evidence="2 3">LMG 26838</strain>
    </source>
</reference>
<accession>A0A850NUL8</accession>
<evidence type="ECO:0000256" key="1">
    <source>
        <dbReference type="ARBA" id="ARBA00006738"/>
    </source>
</evidence>
<evidence type="ECO:0000313" key="2">
    <source>
        <dbReference type="EMBL" id="NVN31142.1"/>
    </source>
</evidence>
<dbReference type="GO" id="GO:0003676">
    <property type="term" value="F:nucleic acid binding"/>
    <property type="evidence" value="ECO:0007669"/>
    <property type="project" value="InterPro"/>
</dbReference>
<dbReference type="Gene3D" id="3.40.1350.10">
    <property type="match status" value="1"/>
</dbReference>
<dbReference type="Pfam" id="PF02021">
    <property type="entry name" value="UPF0102"/>
    <property type="match status" value="1"/>
</dbReference>
<dbReference type="Proteomes" id="UP000565205">
    <property type="component" value="Unassembled WGS sequence"/>
</dbReference>
<comment type="similarity">
    <text evidence="1">Belongs to the UPF0102 family.</text>
</comment>
<evidence type="ECO:0000313" key="3">
    <source>
        <dbReference type="Proteomes" id="UP000565205"/>
    </source>
</evidence>
<dbReference type="SUPFAM" id="SSF52980">
    <property type="entry name" value="Restriction endonuclease-like"/>
    <property type="match status" value="1"/>
</dbReference>
<protein>
    <submittedName>
        <fullName evidence="2">YraN family protein</fullName>
    </submittedName>
</protein>
<dbReference type="InterPro" id="IPR011335">
    <property type="entry name" value="Restrct_endonuc-II-like"/>
</dbReference>
<comment type="caution">
    <text evidence="2">The sequence shown here is derived from an EMBL/GenBank/DDBJ whole genome shotgun (WGS) entry which is preliminary data.</text>
</comment>
<gene>
    <name evidence="2" type="ORF">HUK83_12455</name>
</gene>
<dbReference type="PANTHER" id="PTHR34039">
    <property type="entry name" value="UPF0102 PROTEIN YRAN"/>
    <property type="match status" value="1"/>
</dbReference>
<dbReference type="InterPro" id="IPR003509">
    <property type="entry name" value="UPF0102_YraN-like"/>
</dbReference>
<dbReference type="PANTHER" id="PTHR34039:SF1">
    <property type="entry name" value="UPF0102 PROTEIN YRAN"/>
    <property type="match status" value="1"/>
</dbReference>
<organism evidence="2 3">
    <name type="scientific">Endobacter medicaginis</name>
    <dbReference type="NCBI Taxonomy" id="1181271"/>
    <lineage>
        <taxon>Bacteria</taxon>
        <taxon>Pseudomonadati</taxon>
        <taxon>Pseudomonadota</taxon>
        <taxon>Alphaproteobacteria</taxon>
        <taxon>Acetobacterales</taxon>
        <taxon>Acetobacteraceae</taxon>
        <taxon>Endobacter</taxon>
    </lineage>
</organism>
<name>A0A850NUL8_9PROT</name>
<dbReference type="EMBL" id="JABXXQ010000295">
    <property type="protein sequence ID" value="NVN31142.1"/>
    <property type="molecule type" value="Genomic_DNA"/>
</dbReference>
<dbReference type="AlphaFoldDB" id="A0A850NUL8"/>